<organism evidence="8 9">
    <name type="scientific">Sphingomonas citri</name>
    <dbReference type="NCBI Taxonomy" id="2862499"/>
    <lineage>
        <taxon>Bacteria</taxon>
        <taxon>Pseudomonadati</taxon>
        <taxon>Pseudomonadota</taxon>
        <taxon>Alphaproteobacteria</taxon>
        <taxon>Sphingomonadales</taxon>
        <taxon>Sphingomonadaceae</taxon>
        <taxon>Sphingomonas</taxon>
    </lineage>
</organism>
<feature type="domain" description="Methyl-accepting transducer" evidence="5">
    <location>
        <begin position="180"/>
        <end position="409"/>
    </location>
</feature>
<proteinExistence type="inferred from homology"/>
<sequence length="475" mass="48820">MVEWFGRHAPIRVKFKVLTLVYLVLSGAIAGCAAYGVLAGAAADPRLVIGGALAGVVAVVAVTMIASRLICTPYVETVVRMEGLAAGDLDSPVDHTANRDCVGRMTKAMAIFRESSLAARECDTQRQVALAMGEGLGRLAAGDLTARIEAELSGPFLKLKHDFNDAVTALQATMSSVAQVSEGIHRGAGEISAASDDLSQRTEQQAASLEETAAAMEQITATVRETAAGAGRANEIVGVARSEAEESGAVVRRAVEAMAGIERTSAEISDIIAVIDAIAFQTNLLALNAGVEAARAGDAGKGFAVVASEVRALAQRSAEAAKDVKQRITASVETVDAGVALVSETGRSLERIIGRIGEISTLVSDISGSAEQQSQGLQQVNTAVGEMDGVTQRNAAMVEEATAAARNLAGEADTLAAEIARFTLGGAPVAAPRATVRALPTRAASPAPAAVRRPVPVARRGSAAVAVAEDDWSSF</sequence>
<keyword evidence="1" id="KW-0145">Chemotaxis</keyword>
<dbReference type="SMART" id="SM00283">
    <property type="entry name" value="MA"/>
    <property type="match status" value="1"/>
</dbReference>
<comment type="caution">
    <text evidence="8">The sequence shown here is derived from an EMBL/GenBank/DDBJ whole genome shotgun (WGS) entry which is preliminary data.</text>
</comment>
<dbReference type="PANTHER" id="PTHR43531">
    <property type="entry name" value="PROTEIN ICFG"/>
    <property type="match status" value="1"/>
</dbReference>
<feature type="domain" description="T-SNARE coiled-coil homology" evidence="6">
    <location>
        <begin position="339"/>
        <end position="401"/>
    </location>
</feature>
<keyword evidence="3" id="KW-0807">Transducer</keyword>
<dbReference type="CDD" id="cd11386">
    <property type="entry name" value="MCP_signal"/>
    <property type="match status" value="1"/>
</dbReference>
<dbReference type="PRINTS" id="PR00260">
    <property type="entry name" value="CHEMTRNSDUCR"/>
</dbReference>
<keyword evidence="4" id="KW-0812">Transmembrane</keyword>
<dbReference type="Gene3D" id="1.10.287.950">
    <property type="entry name" value="Methyl-accepting chemotaxis protein"/>
    <property type="match status" value="1"/>
</dbReference>
<evidence type="ECO:0000256" key="3">
    <source>
        <dbReference type="PROSITE-ProRule" id="PRU00284"/>
    </source>
</evidence>
<dbReference type="PANTHER" id="PTHR43531:SF11">
    <property type="entry name" value="METHYL-ACCEPTING CHEMOTAXIS PROTEIN 3"/>
    <property type="match status" value="1"/>
</dbReference>
<evidence type="ECO:0000256" key="1">
    <source>
        <dbReference type="ARBA" id="ARBA00022500"/>
    </source>
</evidence>
<evidence type="ECO:0000256" key="2">
    <source>
        <dbReference type="ARBA" id="ARBA00029447"/>
    </source>
</evidence>
<keyword evidence="9" id="KW-1185">Reference proteome</keyword>
<evidence type="ECO:0000313" key="8">
    <source>
        <dbReference type="EMBL" id="MBW6531536.1"/>
    </source>
</evidence>
<evidence type="ECO:0000256" key="4">
    <source>
        <dbReference type="SAM" id="Phobius"/>
    </source>
</evidence>
<evidence type="ECO:0000259" key="6">
    <source>
        <dbReference type="PROSITE" id="PS50192"/>
    </source>
</evidence>
<dbReference type="Pfam" id="PF00015">
    <property type="entry name" value="MCPsignal"/>
    <property type="match status" value="1"/>
</dbReference>
<accession>A0ABS7BPM5</accession>
<dbReference type="InterPro" id="IPR004089">
    <property type="entry name" value="MCPsignal_dom"/>
</dbReference>
<dbReference type="InterPro" id="IPR051310">
    <property type="entry name" value="MCP_chemotaxis"/>
</dbReference>
<feature type="domain" description="HAMP" evidence="7">
    <location>
        <begin position="131"/>
        <end position="175"/>
    </location>
</feature>
<evidence type="ECO:0000313" key="9">
    <source>
        <dbReference type="Proteomes" id="UP000759103"/>
    </source>
</evidence>
<keyword evidence="4" id="KW-1133">Transmembrane helix</keyword>
<feature type="domain" description="HAMP" evidence="7">
    <location>
        <begin position="68"/>
        <end position="121"/>
    </location>
</feature>
<feature type="transmembrane region" description="Helical" evidence="4">
    <location>
        <begin position="47"/>
        <end position="71"/>
    </location>
</feature>
<dbReference type="SUPFAM" id="SSF58104">
    <property type="entry name" value="Methyl-accepting chemotaxis protein (MCP) signaling domain"/>
    <property type="match status" value="1"/>
</dbReference>
<evidence type="ECO:0000259" key="5">
    <source>
        <dbReference type="PROSITE" id="PS50111"/>
    </source>
</evidence>
<dbReference type="PROSITE" id="PS51257">
    <property type="entry name" value="PROKAR_LIPOPROTEIN"/>
    <property type="match status" value="1"/>
</dbReference>
<dbReference type="InterPro" id="IPR003660">
    <property type="entry name" value="HAMP_dom"/>
</dbReference>
<dbReference type="PROSITE" id="PS50111">
    <property type="entry name" value="CHEMOTAXIS_TRANSDUC_2"/>
    <property type="match status" value="1"/>
</dbReference>
<evidence type="ECO:0000259" key="7">
    <source>
        <dbReference type="PROSITE" id="PS50885"/>
    </source>
</evidence>
<dbReference type="InterPro" id="IPR000727">
    <property type="entry name" value="T_SNARE_dom"/>
</dbReference>
<name>A0ABS7BPM5_9SPHN</name>
<dbReference type="EMBL" id="JAHXZN010000004">
    <property type="protein sequence ID" value="MBW6531536.1"/>
    <property type="molecule type" value="Genomic_DNA"/>
</dbReference>
<comment type="similarity">
    <text evidence="2">Belongs to the methyl-accepting chemotaxis (MCP) protein family.</text>
</comment>
<dbReference type="SMART" id="SM00304">
    <property type="entry name" value="HAMP"/>
    <property type="match status" value="2"/>
</dbReference>
<dbReference type="PROSITE" id="PS50192">
    <property type="entry name" value="T_SNARE"/>
    <property type="match status" value="1"/>
</dbReference>
<keyword evidence="4" id="KW-0472">Membrane</keyword>
<dbReference type="PROSITE" id="PS50885">
    <property type="entry name" value="HAMP"/>
    <property type="match status" value="2"/>
</dbReference>
<gene>
    <name evidence="8" type="ORF">KZ820_12400</name>
</gene>
<protein>
    <submittedName>
        <fullName evidence="8">Methyl-accepting chemotaxis protein</fullName>
    </submittedName>
</protein>
<dbReference type="Proteomes" id="UP000759103">
    <property type="component" value="Unassembled WGS sequence"/>
</dbReference>
<dbReference type="Gene3D" id="6.10.340.10">
    <property type="match status" value="1"/>
</dbReference>
<reference evidence="8 9" key="1">
    <citation type="submission" date="2021-07" db="EMBL/GenBank/DDBJ databases">
        <title>Sphingomonas sp.</title>
        <authorList>
            <person name="Feng G."/>
            <person name="Li J."/>
            <person name="Pan M."/>
        </authorList>
    </citation>
    <scope>NUCLEOTIDE SEQUENCE [LARGE SCALE GENOMIC DNA]</scope>
    <source>
        <strain evidence="8 9">RRHST34</strain>
    </source>
</reference>
<dbReference type="RefSeq" id="WP_219748942.1">
    <property type="nucleotide sequence ID" value="NZ_JAHXZN010000004.1"/>
</dbReference>
<feature type="transmembrane region" description="Helical" evidence="4">
    <location>
        <begin position="20"/>
        <end position="41"/>
    </location>
</feature>
<dbReference type="InterPro" id="IPR004090">
    <property type="entry name" value="Chemotax_Me-accpt_rcpt"/>
</dbReference>